<dbReference type="RefSeq" id="WP_256454308.1">
    <property type="nucleotide sequence ID" value="NZ_CP087200.1"/>
</dbReference>
<dbReference type="InterPro" id="IPR011989">
    <property type="entry name" value="ARM-like"/>
</dbReference>
<reference evidence="1 2" key="1">
    <citation type="journal article" date="2012" name="Appl. Soil Ecol.">
        <title>Isolation and characterization of new plant growth-promoting bacterial endophytes.</title>
        <authorList>
            <person name="Rashid S."/>
            <person name="Charles T.C."/>
            <person name="Glick B.R."/>
        </authorList>
    </citation>
    <scope>NUCLEOTIDE SEQUENCE [LARGE SCALE GENOMIC DNA]</scope>
    <source>
        <strain evidence="1 2">YsS1</strain>
    </source>
</reference>
<dbReference type="SUPFAM" id="SSF48371">
    <property type="entry name" value="ARM repeat"/>
    <property type="match status" value="1"/>
</dbReference>
<dbReference type="Gene3D" id="1.25.10.10">
    <property type="entry name" value="Leucine-rich Repeat Variant"/>
    <property type="match status" value="1"/>
</dbReference>
<dbReference type="GO" id="GO:0016829">
    <property type="term" value="F:lyase activity"/>
    <property type="evidence" value="ECO:0007669"/>
    <property type="project" value="UniProtKB-KW"/>
</dbReference>
<name>A0ABY8PGS7_9PSED</name>
<accession>A0ABY8PGS7</accession>
<keyword evidence="2" id="KW-1185">Reference proteome</keyword>
<gene>
    <name evidence="1" type="ORF">QCD61_04865</name>
</gene>
<dbReference type="EMBL" id="CP123771">
    <property type="protein sequence ID" value="WGO94416.1"/>
    <property type="molecule type" value="Genomic_DNA"/>
</dbReference>
<evidence type="ECO:0000313" key="2">
    <source>
        <dbReference type="Proteomes" id="UP001227386"/>
    </source>
</evidence>
<protein>
    <submittedName>
        <fullName evidence="1">PBS lyase</fullName>
    </submittedName>
</protein>
<dbReference type="Proteomes" id="UP001227386">
    <property type="component" value="Chromosome"/>
</dbReference>
<sequence length="450" mass="50207">MSAIQSWLDRLKNKQIPQSSWAEHRRNEALELLAHAGTDATWIELSNHYNGFVREVAVRELCSHPSPEALVALMDRLNDWVPQIRDLATAGLEHYLSPSHVEALLFAVEPLIALAARRRADHGKTLQAARAVLQSSVIRETVHANFLTRKGKAARYLFELLLESDPAPEALLRSALAHREVTVRLIAVPACQALPVAQARLLLLEALSQPSAKFRVCVLRALLPLIDDQRSVLCEALLDASPSIRNLARWAAPSSNVDAPTVLADRLKQDLPTRKRDWLGVLGLAADLDIELEPQWQKEALSSPFSTVRHAAISVVSDSQLSELLGALDDSSDKVFTAAIARLNKQPWALVKAGLDAKLDRDWHELSEMRRSSILKLQPLWQQVAYLLARLDAEPAAQAFWLRRLNTWCERQYLMVDPVTPKAERAELAERLRALAARSLIDSNNVARVV</sequence>
<evidence type="ECO:0000313" key="1">
    <source>
        <dbReference type="EMBL" id="WGO94416.1"/>
    </source>
</evidence>
<dbReference type="InterPro" id="IPR016024">
    <property type="entry name" value="ARM-type_fold"/>
</dbReference>
<keyword evidence="1" id="KW-0456">Lyase</keyword>
<proteinExistence type="predicted"/>
<organism evidence="1 2">
    <name type="scientific">Pseudomonas viciae</name>
    <dbReference type="NCBI Taxonomy" id="2505979"/>
    <lineage>
        <taxon>Bacteria</taxon>
        <taxon>Pseudomonadati</taxon>
        <taxon>Pseudomonadota</taxon>
        <taxon>Gammaproteobacteria</taxon>
        <taxon>Pseudomonadales</taxon>
        <taxon>Pseudomonadaceae</taxon>
        <taxon>Pseudomonas</taxon>
    </lineage>
</organism>